<reference evidence="2" key="1">
    <citation type="submission" date="2020-05" db="EMBL/GenBank/DDBJ databases">
        <title>WGS assembly of Panicum virgatum.</title>
        <authorList>
            <person name="Lovell J.T."/>
            <person name="Jenkins J."/>
            <person name="Shu S."/>
            <person name="Juenger T.E."/>
            <person name="Schmutz J."/>
        </authorList>
    </citation>
    <scope>NUCLEOTIDE SEQUENCE</scope>
    <source>
        <strain evidence="2">AP13</strain>
    </source>
</reference>
<comment type="caution">
    <text evidence="2">The sequence shown here is derived from an EMBL/GenBank/DDBJ whole genome shotgun (WGS) entry which is preliminary data.</text>
</comment>
<proteinExistence type="predicted"/>
<keyword evidence="3" id="KW-1185">Reference proteome</keyword>
<evidence type="ECO:0000313" key="3">
    <source>
        <dbReference type="Proteomes" id="UP000823388"/>
    </source>
</evidence>
<feature type="compositionally biased region" description="Polar residues" evidence="1">
    <location>
        <begin position="82"/>
        <end position="94"/>
    </location>
</feature>
<evidence type="ECO:0000313" key="2">
    <source>
        <dbReference type="EMBL" id="KAG2644485.1"/>
    </source>
</evidence>
<feature type="region of interest" description="Disordered" evidence="1">
    <location>
        <begin position="78"/>
        <end position="107"/>
    </location>
</feature>
<name>A0A8T0WAS3_PANVG</name>
<organism evidence="2 3">
    <name type="scientific">Panicum virgatum</name>
    <name type="common">Blackwell switchgrass</name>
    <dbReference type="NCBI Taxonomy" id="38727"/>
    <lineage>
        <taxon>Eukaryota</taxon>
        <taxon>Viridiplantae</taxon>
        <taxon>Streptophyta</taxon>
        <taxon>Embryophyta</taxon>
        <taxon>Tracheophyta</taxon>
        <taxon>Spermatophyta</taxon>
        <taxon>Magnoliopsida</taxon>
        <taxon>Liliopsida</taxon>
        <taxon>Poales</taxon>
        <taxon>Poaceae</taxon>
        <taxon>PACMAD clade</taxon>
        <taxon>Panicoideae</taxon>
        <taxon>Panicodae</taxon>
        <taxon>Paniceae</taxon>
        <taxon>Panicinae</taxon>
        <taxon>Panicum</taxon>
        <taxon>Panicum sect. Hiantes</taxon>
    </lineage>
</organism>
<accession>A0A8T0WAS3</accession>
<sequence>MPRPRNFCLARSKGCMHFCLARSPSLSNGGVWINLDGKSEGWYLLLSSANTPWNPTFSINAYLRLSPMTAARRSKRCHAGMTHTTQKTWGTSAATAPLRMGERPPVP</sequence>
<dbReference type="EMBL" id="CM029039">
    <property type="protein sequence ID" value="KAG2644485.1"/>
    <property type="molecule type" value="Genomic_DNA"/>
</dbReference>
<protein>
    <submittedName>
        <fullName evidence="2">Uncharacterized protein</fullName>
    </submittedName>
</protein>
<dbReference type="Proteomes" id="UP000823388">
    <property type="component" value="Chromosome 2K"/>
</dbReference>
<dbReference type="AlphaFoldDB" id="A0A8T0WAS3"/>
<gene>
    <name evidence="2" type="ORF">PVAP13_2KG203301</name>
</gene>
<evidence type="ECO:0000256" key="1">
    <source>
        <dbReference type="SAM" id="MobiDB-lite"/>
    </source>
</evidence>